<accession>A0ABY6BF03</accession>
<sequence>MKRMICVGLAAMLASGCTWVKLDEAGSQVRVAYDGRVDGCKSVGEISVSVKDKVGFYERNNLKVKDELETLARNEAFGMKADTIAAMGEPRDGEQRFRAFACGRTQAFRDTPATPSRRDDNAVETFPVKDH</sequence>
<gene>
    <name evidence="2" type="ORF">N4264_01975</name>
</gene>
<feature type="compositionally biased region" description="Basic and acidic residues" evidence="1">
    <location>
        <begin position="116"/>
        <end position="131"/>
    </location>
</feature>
<dbReference type="Proteomes" id="UP001064632">
    <property type="component" value="Chromosome"/>
</dbReference>
<dbReference type="EMBL" id="CP104694">
    <property type="protein sequence ID" value="UXI68444.1"/>
    <property type="molecule type" value="Genomic_DNA"/>
</dbReference>
<evidence type="ECO:0000313" key="3">
    <source>
        <dbReference type="Proteomes" id="UP001064632"/>
    </source>
</evidence>
<organism evidence="2 3">
    <name type="scientific">Tahibacter amnicola</name>
    <dbReference type="NCBI Taxonomy" id="2976241"/>
    <lineage>
        <taxon>Bacteria</taxon>
        <taxon>Pseudomonadati</taxon>
        <taxon>Pseudomonadota</taxon>
        <taxon>Gammaproteobacteria</taxon>
        <taxon>Lysobacterales</taxon>
        <taxon>Rhodanobacteraceae</taxon>
        <taxon>Tahibacter</taxon>
    </lineage>
</organism>
<evidence type="ECO:0000313" key="2">
    <source>
        <dbReference type="EMBL" id="UXI68444.1"/>
    </source>
</evidence>
<evidence type="ECO:0000256" key="1">
    <source>
        <dbReference type="SAM" id="MobiDB-lite"/>
    </source>
</evidence>
<reference evidence="2" key="1">
    <citation type="submission" date="2022-09" db="EMBL/GenBank/DDBJ databases">
        <title>Tahibacter sp. nov., isolated from a fresh water.</title>
        <authorList>
            <person name="Baek J.H."/>
            <person name="Lee J.K."/>
            <person name="Kim J.M."/>
            <person name="Jeon C.O."/>
        </authorList>
    </citation>
    <scope>NUCLEOTIDE SEQUENCE</scope>
    <source>
        <strain evidence="2">W38</strain>
    </source>
</reference>
<dbReference type="InterPro" id="IPR025294">
    <property type="entry name" value="DUF4156"/>
</dbReference>
<proteinExistence type="predicted"/>
<protein>
    <submittedName>
        <fullName evidence="2">DUF4156 domain-containing protein</fullName>
    </submittedName>
</protein>
<keyword evidence="3" id="KW-1185">Reference proteome</keyword>
<dbReference type="Pfam" id="PF13698">
    <property type="entry name" value="DUF4156"/>
    <property type="match status" value="1"/>
</dbReference>
<dbReference type="PROSITE" id="PS51257">
    <property type="entry name" value="PROKAR_LIPOPROTEIN"/>
    <property type="match status" value="1"/>
</dbReference>
<name>A0ABY6BF03_9GAMM</name>
<feature type="region of interest" description="Disordered" evidence="1">
    <location>
        <begin position="108"/>
        <end position="131"/>
    </location>
</feature>